<reference evidence="3 4" key="1">
    <citation type="journal article" date="2016" name="Nat. Commun.">
        <title>Thousands of microbial genomes shed light on interconnected biogeochemical processes in an aquifer system.</title>
        <authorList>
            <person name="Anantharaman K."/>
            <person name="Brown C.T."/>
            <person name="Hug L.A."/>
            <person name="Sharon I."/>
            <person name="Castelle C.J."/>
            <person name="Probst A.J."/>
            <person name="Thomas B.C."/>
            <person name="Singh A."/>
            <person name="Wilkins M.J."/>
            <person name="Karaoz U."/>
            <person name="Brodie E.L."/>
            <person name="Williams K.H."/>
            <person name="Hubbard S.S."/>
            <person name="Banfield J.F."/>
        </authorList>
    </citation>
    <scope>NUCLEOTIDE SEQUENCE [LARGE SCALE GENOMIC DNA]</scope>
</reference>
<dbReference type="NCBIfam" id="TIGR00251">
    <property type="entry name" value="DUF167 family protein"/>
    <property type="match status" value="1"/>
</dbReference>
<dbReference type="PANTHER" id="PTHR13420">
    <property type="entry name" value="UPF0235 PROTEIN C15ORF40"/>
    <property type="match status" value="1"/>
</dbReference>
<protein>
    <recommendedName>
        <fullName evidence="2">UPF0235 protein A2730_02140</fullName>
    </recommendedName>
</protein>
<evidence type="ECO:0000256" key="1">
    <source>
        <dbReference type="ARBA" id="ARBA00010364"/>
    </source>
</evidence>
<comment type="similarity">
    <text evidence="1 2">Belongs to the UPF0235 family.</text>
</comment>
<gene>
    <name evidence="3" type="ORF">A2730_02140</name>
</gene>
<dbReference type="SMART" id="SM01152">
    <property type="entry name" value="DUF167"/>
    <property type="match status" value="1"/>
</dbReference>
<name>A0A1G2HS68_9BACT</name>
<evidence type="ECO:0000313" key="3">
    <source>
        <dbReference type="EMBL" id="OGZ64738.1"/>
    </source>
</evidence>
<dbReference type="Proteomes" id="UP000176855">
    <property type="component" value="Unassembled WGS sequence"/>
</dbReference>
<dbReference type="EMBL" id="MHOO01000003">
    <property type="protein sequence ID" value="OGZ64738.1"/>
    <property type="molecule type" value="Genomic_DNA"/>
</dbReference>
<dbReference type="STRING" id="1802202.A2730_02140"/>
<sequence length="73" mass="8019">MKIIIKAKPGSKEDKIEKVDEANYTVYVKALPVDGKANAAIIKVLADYFDISQSLVEIISGHMARSKVIEISN</sequence>
<dbReference type="InterPro" id="IPR036591">
    <property type="entry name" value="YggU-like_sf"/>
</dbReference>
<dbReference type="InterPro" id="IPR003746">
    <property type="entry name" value="DUF167"/>
</dbReference>
<dbReference type="AlphaFoldDB" id="A0A1G2HS68"/>
<dbReference type="SUPFAM" id="SSF69786">
    <property type="entry name" value="YggU-like"/>
    <property type="match status" value="1"/>
</dbReference>
<dbReference type="PANTHER" id="PTHR13420:SF7">
    <property type="entry name" value="UPF0235 PROTEIN C15ORF40"/>
    <property type="match status" value="1"/>
</dbReference>
<evidence type="ECO:0000256" key="2">
    <source>
        <dbReference type="HAMAP-Rule" id="MF_00634"/>
    </source>
</evidence>
<dbReference type="Gene3D" id="3.30.1200.10">
    <property type="entry name" value="YggU-like"/>
    <property type="match status" value="1"/>
</dbReference>
<dbReference type="GO" id="GO:0005737">
    <property type="term" value="C:cytoplasm"/>
    <property type="evidence" value="ECO:0007669"/>
    <property type="project" value="TreeGrafter"/>
</dbReference>
<evidence type="ECO:0000313" key="4">
    <source>
        <dbReference type="Proteomes" id="UP000176855"/>
    </source>
</evidence>
<accession>A0A1G2HS68</accession>
<comment type="caution">
    <text evidence="3">The sequence shown here is derived from an EMBL/GenBank/DDBJ whole genome shotgun (WGS) entry which is preliminary data.</text>
</comment>
<organism evidence="3 4">
    <name type="scientific">Candidatus Staskawiczbacteria bacterium RIFCSPHIGHO2_01_FULL_39_25</name>
    <dbReference type="NCBI Taxonomy" id="1802202"/>
    <lineage>
        <taxon>Bacteria</taxon>
        <taxon>Candidatus Staskawicziibacteriota</taxon>
    </lineage>
</organism>
<dbReference type="Pfam" id="PF02594">
    <property type="entry name" value="DUF167"/>
    <property type="match status" value="1"/>
</dbReference>
<proteinExistence type="inferred from homology"/>
<dbReference type="HAMAP" id="MF_00634">
    <property type="entry name" value="UPF0235"/>
    <property type="match status" value="1"/>
</dbReference>